<keyword evidence="1" id="KW-0472">Membrane</keyword>
<dbReference type="InterPro" id="IPR053150">
    <property type="entry name" value="Teicoplanin_resist-assoc"/>
</dbReference>
<feature type="transmembrane region" description="Helical" evidence="1">
    <location>
        <begin position="41"/>
        <end position="67"/>
    </location>
</feature>
<dbReference type="InterPro" id="IPR006976">
    <property type="entry name" value="VanZ-like"/>
</dbReference>
<dbReference type="PANTHER" id="PTHR36834">
    <property type="entry name" value="MEMBRANE PROTEIN-RELATED"/>
    <property type="match status" value="1"/>
</dbReference>
<accession>A0ABW6W5V0</accession>
<dbReference type="RefSeq" id="WP_020509036.1">
    <property type="nucleotide sequence ID" value="NZ_JBIAZU010000001.1"/>
</dbReference>
<organism evidence="3 4">
    <name type="scientific">Paractinoplanes globisporus</name>
    <dbReference type="NCBI Taxonomy" id="113565"/>
    <lineage>
        <taxon>Bacteria</taxon>
        <taxon>Bacillati</taxon>
        <taxon>Actinomycetota</taxon>
        <taxon>Actinomycetes</taxon>
        <taxon>Micromonosporales</taxon>
        <taxon>Micromonosporaceae</taxon>
        <taxon>Paractinoplanes</taxon>
    </lineage>
</organism>
<reference evidence="3 4" key="1">
    <citation type="submission" date="2024-10" db="EMBL/GenBank/DDBJ databases">
        <title>The Natural Products Discovery Center: Release of the First 8490 Sequenced Strains for Exploring Actinobacteria Biosynthetic Diversity.</title>
        <authorList>
            <person name="Kalkreuter E."/>
            <person name="Kautsar S.A."/>
            <person name="Yang D."/>
            <person name="Bader C.D."/>
            <person name="Teijaro C.N."/>
            <person name="Fluegel L."/>
            <person name="Davis C.M."/>
            <person name="Simpson J.R."/>
            <person name="Lauterbach L."/>
            <person name="Steele A.D."/>
            <person name="Gui C."/>
            <person name="Meng S."/>
            <person name="Li G."/>
            <person name="Viehrig K."/>
            <person name="Ye F."/>
            <person name="Su P."/>
            <person name="Kiefer A.F."/>
            <person name="Nichols A."/>
            <person name="Cepeda A.J."/>
            <person name="Yan W."/>
            <person name="Fan B."/>
            <person name="Jiang Y."/>
            <person name="Adhikari A."/>
            <person name="Zheng C.-J."/>
            <person name="Schuster L."/>
            <person name="Cowan T.M."/>
            <person name="Smanski M.J."/>
            <person name="Chevrette M.G."/>
            <person name="De Carvalho L.P.S."/>
            <person name="Shen B."/>
        </authorList>
    </citation>
    <scope>NUCLEOTIDE SEQUENCE [LARGE SCALE GENOMIC DNA]</scope>
    <source>
        <strain evidence="3 4">NPDC000087</strain>
    </source>
</reference>
<sequence>MRSDQFVVPGPPILLPLGLVLMVVSWVVLRRRGQLTPMRLGVAWLAGWYAVAVLGATLLPLHLSWGADPQFFRINPIPLTQIRPRDSVLNIVMTLPFAAILHVLFGVRDKMRVIRLGLLLSAGIEITQCVLILIVHDNRWAEANDIIANVLGVYLGYLAFHRLLRVDAIRRLVSDLETVPAP</sequence>
<keyword evidence="4" id="KW-1185">Reference proteome</keyword>
<name>A0ABW6W5V0_9ACTN</name>
<dbReference type="EMBL" id="JBIAZU010000001">
    <property type="protein sequence ID" value="MFF5288687.1"/>
    <property type="molecule type" value="Genomic_DNA"/>
</dbReference>
<dbReference type="Pfam" id="PF04892">
    <property type="entry name" value="VanZ"/>
    <property type="match status" value="1"/>
</dbReference>
<feature type="transmembrane region" description="Helical" evidence="1">
    <location>
        <begin position="87"/>
        <end position="107"/>
    </location>
</feature>
<keyword evidence="1" id="KW-1133">Transmembrane helix</keyword>
<evidence type="ECO:0000313" key="3">
    <source>
        <dbReference type="EMBL" id="MFF5288687.1"/>
    </source>
</evidence>
<comment type="caution">
    <text evidence="3">The sequence shown here is derived from an EMBL/GenBank/DDBJ whole genome shotgun (WGS) entry which is preliminary data.</text>
</comment>
<evidence type="ECO:0000256" key="1">
    <source>
        <dbReference type="SAM" id="Phobius"/>
    </source>
</evidence>
<dbReference type="PANTHER" id="PTHR36834:SF1">
    <property type="entry name" value="INTEGRAL MEMBRANE PROTEIN"/>
    <property type="match status" value="1"/>
</dbReference>
<evidence type="ECO:0000259" key="2">
    <source>
        <dbReference type="Pfam" id="PF04892"/>
    </source>
</evidence>
<feature type="domain" description="VanZ-like" evidence="2">
    <location>
        <begin position="49"/>
        <end position="161"/>
    </location>
</feature>
<protein>
    <submittedName>
        <fullName evidence="3">VanZ family protein</fullName>
    </submittedName>
</protein>
<feature type="transmembrane region" description="Helical" evidence="1">
    <location>
        <begin position="12"/>
        <end position="29"/>
    </location>
</feature>
<gene>
    <name evidence="3" type="ORF">ACFY35_04565</name>
</gene>
<evidence type="ECO:0000313" key="4">
    <source>
        <dbReference type="Proteomes" id="UP001602245"/>
    </source>
</evidence>
<proteinExistence type="predicted"/>
<feature type="transmembrane region" description="Helical" evidence="1">
    <location>
        <begin position="146"/>
        <end position="164"/>
    </location>
</feature>
<feature type="transmembrane region" description="Helical" evidence="1">
    <location>
        <begin position="114"/>
        <end position="134"/>
    </location>
</feature>
<keyword evidence="1" id="KW-0812">Transmembrane</keyword>
<dbReference type="Proteomes" id="UP001602245">
    <property type="component" value="Unassembled WGS sequence"/>
</dbReference>